<proteinExistence type="predicted"/>
<keyword evidence="2" id="KW-1185">Reference proteome</keyword>
<protein>
    <submittedName>
        <fullName evidence="1">Uncharacterized protein</fullName>
    </submittedName>
</protein>
<gene>
    <name evidence="1" type="ORF">D6T63_14175</name>
</gene>
<comment type="caution">
    <text evidence="1">The sequence shown here is derived from an EMBL/GenBank/DDBJ whole genome shotgun (WGS) entry which is preliminary data.</text>
</comment>
<dbReference type="Proteomes" id="UP000272560">
    <property type="component" value="Unassembled WGS sequence"/>
</dbReference>
<dbReference type="OrthoDB" id="4935951at2"/>
<dbReference type="RefSeq" id="WP_120149698.1">
    <property type="nucleotide sequence ID" value="NZ_QZVT01000007.1"/>
</dbReference>
<reference evidence="1 2" key="1">
    <citation type="submission" date="2018-09" db="EMBL/GenBank/DDBJ databases">
        <title>Novel species of Arthrobacter.</title>
        <authorList>
            <person name="Liu Q."/>
            <person name="Xin Y.-H."/>
        </authorList>
    </citation>
    <scope>NUCLEOTIDE SEQUENCE [LARGE SCALE GENOMIC DNA]</scope>
    <source>
        <strain evidence="1 2">Hz2</strain>
    </source>
</reference>
<evidence type="ECO:0000313" key="2">
    <source>
        <dbReference type="Proteomes" id="UP000272560"/>
    </source>
</evidence>
<sequence>MDTSGLDRQRQMTCLAIRAADLDVQSIWVRYFGVTGSVDEYELDAYLNGLIVLPPLECDLIAVAVNELIDEIPPLPRAPFGVDVGV</sequence>
<accession>A0A3A5MBQ4</accession>
<organism evidence="1 2">
    <name type="scientific">Arthrobacter cheniae</name>
    <dbReference type="NCBI Taxonomy" id="1258888"/>
    <lineage>
        <taxon>Bacteria</taxon>
        <taxon>Bacillati</taxon>
        <taxon>Actinomycetota</taxon>
        <taxon>Actinomycetes</taxon>
        <taxon>Micrococcales</taxon>
        <taxon>Micrococcaceae</taxon>
        <taxon>Arthrobacter</taxon>
    </lineage>
</organism>
<dbReference type="EMBL" id="QZVT01000007">
    <property type="protein sequence ID" value="RJT78085.1"/>
    <property type="molecule type" value="Genomic_DNA"/>
</dbReference>
<dbReference type="AlphaFoldDB" id="A0A3A5MBQ4"/>
<name>A0A3A5MBQ4_9MICC</name>
<evidence type="ECO:0000313" key="1">
    <source>
        <dbReference type="EMBL" id="RJT78085.1"/>
    </source>
</evidence>